<feature type="region of interest" description="Disordered" evidence="2">
    <location>
        <begin position="160"/>
        <end position="194"/>
    </location>
</feature>
<keyword evidence="1" id="KW-0175">Coiled coil</keyword>
<dbReference type="InterPro" id="IPR025580">
    <property type="entry name" value="Gp46"/>
</dbReference>
<accession>A0A5M8RU01</accession>
<gene>
    <name evidence="3" type="ORF">DX927_08990</name>
</gene>
<organism evidence="3 4">
    <name type="scientific">Bacillus swezeyi</name>
    <dbReference type="NCBI Taxonomy" id="1925020"/>
    <lineage>
        <taxon>Bacteria</taxon>
        <taxon>Bacillati</taxon>
        <taxon>Bacillota</taxon>
        <taxon>Bacilli</taxon>
        <taxon>Bacillales</taxon>
        <taxon>Bacillaceae</taxon>
        <taxon>Bacillus</taxon>
    </lineage>
</organism>
<dbReference type="Proteomes" id="UP000324326">
    <property type="component" value="Unassembled WGS sequence"/>
</dbReference>
<evidence type="ECO:0000256" key="2">
    <source>
        <dbReference type="SAM" id="MobiDB-lite"/>
    </source>
</evidence>
<evidence type="ECO:0000313" key="4">
    <source>
        <dbReference type="Proteomes" id="UP000324326"/>
    </source>
</evidence>
<sequence>MPTLEEVKQFLDANKENEDVKAYLEELSAVSADKVKGFLETEEGKRLIQPRLDAHFTKSLDTWKANNLDDLVNSKVKELYPEETEEQKRIRKLEQELEKQQKEAKREKLMNTAISYASEKGLPTDLVAYFLGDDEETTMSNLGALEEKYSAAVQQEVENKFKENGRTVEPGGGSSGQSEKLDIGSLASEASIRK</sequence>
<dbReference type="EMBL" id="QSND01000002">
    <property type="protein sequence ID" value="KAA6450958.1"/>
    <property type="molecule type" value="Genomic_DNA"/>
</dbReference>
<evidence type="ECO:0000256" key="1">
    <source>
        <dbReference type="SAM" id="Coils"/>
    </source>
</evidence>
<comment type="caution">
    <text evidence="3">The sequence shown here is derived from an EMBL/GenBank/DDBJ whole genome shotgun (WGS) entry which is preliminary data.</text>
</comment>
<proteinExistence type="predicted"/>
<dbReference type="Pfam" id="PF14265">
    <property type="entry name" value="DUF4355"/>
    <property type="match status" value="1"/>
</dbReference>
<dbReference type="RefSeq" id="WP_150149790.1">
    <property type="nucleotide sequence ID" value="NZ_QSND01000002.1"/>
</dbReference>
<name>A0A5M8RU01_9BACI</name>
<evidence type="ECO:0000313" key="3">
    <source>
        <dbReference type="EMBL" id="KAA6450958.1"/>
    </source>
</evidence>
<reference evidence="3 4" key="1">
    <citation type="submission" date="2018-08" db="EMBL/GenBank/DDBJ databases">
        <title>Bacillus phenotypic plasticity.</title>
        <authorList>
            <person name="Hurtado E."/>
        </authorList>
    </citation>
    <scope>NUCLEOTIDE SEQUENCE [LARGE SCALE GENOMIC DNA]</scope>
    <source>
        <strain evidence="3 4">427</strain>
    </source>
</reference>
<dbReference type="AlphaFoldDB" id="A0A5M8RU01"/>
<feature type="coiled-coil region" evidence="1">
    <location>
        <begin position="83"/>
        <end position="112"/>
    </location>
</feature>
<protein>
    <submittedName>
        <fullName evidence="3">DUF4355 domain-containing protein</fullName>
    </submittedName>
</protein>